<dbReference type="InterPro" id="IPR027417">
    <property type="entry name" value="P-loop_NTPase"/>
</dbReference>
<evidence type="ECO:0000256" key="1">
    <source>
        <dbReference type="ARBA" id="ARBA00006611"/>
    </source>
</evidence>
<dbReference type="Pfam" id="PF00437">
    <property type="entry name" value="T2SSE"/>
    <property type="match status" value="1"/>
</dbReference>
<organism evidence="3 4">
    <name type="scientific">[Clostridium] fimetarium</name>
    <dbReference type="NCBI Taxonomy" id="99656"/>
    <lineage>
        <taxon>Bacteria</taxon>
        <taxon>Bacillati</taxon>
        <taxon>Bacillota</taxon>
        <taxon>Clostridia</taxon>
        <taxon>Lachnospirales</taxon>
        <taxon>Lachnospiraceae</taxon>
    </lineage>
</organism>
<reference evidence="3 4" key="1">
    <citation type="submission" date="2016-10" db="EMBL/GenBank/DDBJ databases">
        <authorList>
            <person name="de Groot N.N."/>
        </authorList>
    </citation>
    <scope>NUCLEOTIDE SEQUENCE [LARGE SCALE GENOMIC DNA]</scope>
    <source>
        <strain evidence="3 4">DSM 9179</strain>
    </source>
</reference>
<accession>A0A1I0NIM3</accession>
<proteinExistence type="inferred from homology"/>
<dbReference type="OrthoDB" id="9810761at2"/>
<comment type="similarity">
    <text evidence="1">Belongs to the GSP E family.</text>
</comment>
<keyword evidence="4" id="KW-1185">Reference proteome</keyword>
<protein>
    <submittedName>
        <fullName evidence="3">Pilus assembly protein CpaF</fullName>
    </submittedName>
</protein>
<gene>
    <name evidence="3" type="ORF">SAMN05421659_103120</name>
</gene>
<dbReference type="EMBL" id="FOJI01000003">
    <property type="protein sequence ID" value="SEW01003.1"/>
    <property type="molecule type" value="Genomic_DNA"/>
</dbReference>
<name>A0A1I0NIM3_9FIRM</name>
<dbReference type="RefSeq" id="WP_092451225.1">
    <property type="nucleotide sequence ID" value="NZ_FOJI01000003.1"/>
</dbReference>
<dbReference type="InterPro" id="IPR050921">
    <property type="entry name" value="T4SS_GSP_E_ATPase"/>
</dbReference>
<evidence type="ECO:0000313" key="4">
    <source>
        <dbReference type="Proteomes" id="UP000199701"/>
    </source>
</evidence>
<dbReference type="InterPro" id="IPR001482">
    <property type="entry name" value="T2SS/T4SS_dom"/>
</dbReference>
<dbReference type="STRING" id="99656.SAMN05421659_103120"/>
<sequence length="349" mass="40677">MEHSTKWELVPAHFGPLWSYVEDDEITDIDFNGRDLWITNTANERIKVEEHGVTKEFIEKFSHYIANNVSKAFNKVENLLEADTDTLRISIVHESSAISGRSVCIRKTLPIVRMTRESIIADGYCSKEVLELLTNCVKARMNFVFCGEPGVGKTEGIKFFSQYIPCNERVITIEDTPELHYCEINPDKDCVELMVSKEFSYTKAIKTSLRQNPKWLMLSEARSVEVKYLLESWSTGIRGFTTIHTDDVRKIPDRILNMLESRMDADRMENDIYMFIDVGILIRKKQMEDGKVRRYIDQVCFFYREDGKNMTFPVVLNGKLIDKNFPKPMIEKFERMEITPFIDEGEERQ</sequence>
<dbReference type="PANTHER" id="PTHR30486">
    <property type="entry name" value="TWITCHING MOTILITY PROTEIN PILT"/>
    <property type="match status" value="1"/>
</dbReference>
<evidence type="ECO:0000313" key="3">
    <source>
        <dbReference type="EMBL" id="SEW01003.1"/>
    </source>
</evidence>
<evidence type="ECO:0000259" key="2">
    <source>
        <dbReference type="Pfam" id="PF00437"/>
    </source>
</evidence>
<feature type="domain" description="Bacterial type II secretion system protein E" evidence="2">
    <location>
        <begin position="100"/>
        <end position="259"/>
    </location>
</feature>
<dbReference type="Gene3D" id="3.30.450.90">
    <property type="match status" value="1"/>
</dbReference>
<dbReference type="Gene3D" id="3.40.50.300">
    <property type="entry name" value="P-loop containing nucleotide triphosphate hydrolases"/>
    <property type="match status" value="1"/>
</dbReference>
<dbReference type="AlphaFoldDB" id="A0A1I0NIM3"/>
<dbReference type="PANTHER" id="PTHR30486:SF6">
    <property type="entry name" value="TYPE IV PILUS RETRACTATION ATPASE PILT"/>
    <property type="match status" value="1"/>
</dbReference>
<dbReference type="GO" id="GO:0016887">
    <property type="term" value="F:ATP hydrolysis activity"/>
    <property type="evidence" value="ECO:0007669"/>
    <property type="project" value="InterPro"/>
</dbReference>
<dbReference type="Proteomes" id="UP000199701">
    <property type="component" value="Unassembled WGS sequence"/>
</dbReference>
<dbReference type="SUPFAM" id="SSF52540">
    <property type="entry name" value="P-loop containing nucleoside triphosphate hydrolases"/>
    <property type="match status" value="1"/>
</dbReference>